<comment type="caution">
    <text evidence="6">The sequence shown here is derived from an EMBL/GenBank/DDBJ whole genome shotgun (WGS) entry which is preliminary data.</text>
</comment>
<gene>
    <name evidence="6" type="ORF">GCM10009710_14420</name>
</gene>
<dbReference type="RefSeq" id="WP_344199297.1">
    <property type="nucleotide sequence ID" value="NZ_BAAAME010000002.1"/>
</dbReference>
<feature type="domain" description="Zinc finger DksA/TraR C4-type" evidence="5">
    <location>
        <begin position="80"/>
        <end position="112"/>
    </location>
</feature>
<keyword evidence="3" id="KW-0862">Zinc</keyword>
<dbReference type="PROSITE" id="PS01102">
    <property type="entry name" value="ZF_DKSA_1"/>
    <property type="match status" value="1"/>
</dbReference>
<reference evidence="7" key="1">
    <citation type="journal article" date="2019" name="Int. J. Syst. Evol. Microbiol.">
        <title>The Global Catalogue of Microorganisms (GCM) 10K type strain sequencing project: providing services to taxonomists for standard genome sequencing and annotation.</title>
        <authorList>
            <consortium name="The Broad Institute Genomics Platform"/>
            <consortium name="The Broad Institute Genome Sequencing Center for Infectious Disease"/>
            <person name="Wu L."/>
            <person name="Ma J."/>
        </authorList>
    </citation>
    <scope>NUCLEOTIDE SEQUENCE [LARGE SCALE GENOMIC DNA]</scope>
    <source>
        <strain evidence="7">JCM 13518</strain>
    </source>
</reference>
<evidence type="ECO:0000313" key="6">
    <source>
        <dbReference type="EMBL" id="GAA1734975.1"/>
    </source>
</evidence>
<dbReference type="Gene3D" id="1.20.120.910">
    <property type="entry name" value="DksA, coiled-coil domain"/>
    <property type="match status" value="1"/>
</dbReference>
<keyword evidence="1" id="KW-0479">Metal-binding</keyword>
<dbReference type="InterPro" id="IPR000962">
    <property type="entry name" value="Znf_DskA_TraR"/>
</dbReference>
<dbReference type="InterPro" id="IPR020458">
    <property type="entry name" value="Znf_DskA_TraR_CS"/>
</dbReference>
<sequence>MDDPHERLASARHRTLARLAALTRDFDGVVEASKDSNADDEHDPEGATIAFERSQVEALVHQAQRHLVDLDRAESRLEAGTYGTCETCGRPIGAERLVARPTATRCIACASRA</sequence>
<dbReference type="PANTHER" id="PTHR33823">
    <property type="entry name" value="RNA POLYMERASE-BINDING TRANSCRIPTION FACTOR DKSA-RELATED"/>
    <property type="match status" value="1"/>
</dbReference>
<evidence type="ECO:0000256" key="4">
    <source>
        <dbReference type="PROSITE-ProRule" id="PRU00510"/>
    </source>
</evidence>
<accession>A0ABP4VSA2</accession>
<evidence type="ECO:0000259" key="5">
    <source>
        <dbReference type="Pfam" id="PF01258"/>
    </source>
</evidence>
<protein>
    <recommendedName>
        <fullName evidence="5">Zinc finger DksA/TraR C4-type domain-containing protein</fullName>
    </recommendedName>
</protein>
<evidence type="ECO:0000256" key="2">
    <source>
        <dbReference type="ARBA" id="ARBA00022771"/>
    </source>
</evidence>
<keyword evidence="2" id="KW-0863">Zinc-finger</keyword>
<proteinExistence type="predicted"/>
<keyword evidence="7" id="KW-1185">Reference proteome</keyword>
<name>A0ABP4VSA2_9ACTN</name>
<dbReference type="Proteomes" id="UP001501057">
    <property type="component" value="Unassembled WGS sequence"/>
</dbReference>
<evidence type="ECO:0000256" key="1">
    <source>
        <dbReference type="ARBA" id="ARBA00022723"/>
    </source>
</evidence>
<dbReference type="SUPFAM" id="SSF57716">
    <property type="entry name" value="Glucocorticoid receptor-like (DNA-binding domain)"/>
    <property type="match status" value="1"/>
</dbReference>
<evidence type="ECO:0000313" key="7">
    <source>
        <dbReference type="Proteomes" id="UP001501057"/>
    </source>
</evidence>
<dbReference type="PROSITE" id="PS51128">
    <property type="entry name" value="ZF_DKSA_2"/>
    <property type="match status" value="1"/>
</dbReference>
<dbReference type="EMBL" id="BAAAME010000002">
    <property type="protein sequence ID" value="GAA1734975.1"/>
    <property type="molecule type" value="Genomic_DNA"/>
</dbReference>
<evidence type="ECO:0000256" key="3">
    <source>
        <dbReference type="ARBA" id="ARBA00022833"/>
    </source>
</evidence>
<organism evidence="6 7">
    <name type="scientific">Aeromicrobium alkaliterrae</name>
    <dbReference type="NCBI Taxonomy" id="302168"/>
    <lineage>
        <taxon>Bacteria</taxon>
        <taxon>Bacillati</taxon>
        <taxon>Actinomycetota</taxon>
        <taxon>Actinomycetes</taxon>
        <taxon>Propionibacteriales</taxon>
        <taxon>Nocardioidaceae</taxon>
        <taxon>Aeromicrobium</taxon>
    </lineage>
</organism>
<feature type="zinc finger region" description="dksA C4-type" evidence="4">
    <location>
        <begin position="85"/>
        <end position="109"/>
    </location>
</feature>
<dbReference type="Pfam" id="PF01258">
    <property type="entry name" value="zf-dskA_traR"/>
    <property type="match status" value="1"/>
</dbReference>